<dbReference type="STRING" id="502025.Hoch_6274"/>
<dbReference type="InterPro" id="IPR008964">
    <property type="entry name" value="Invasin/intimin_cell_adhesion"/>
</dbReference>
<name>D0LMQ8_HALO1</name>
<organism evidence="3 4">
    <name type="scientific">Haliangium ochraceum (strain DSM 14365 / JCM 11303 / SMP-2)</name>
    <dbReference type="NCBI Taxonomy" id="502025"/>
    <lineage>
        <taxon>Bacteria</taxon>
        <taxon>Pseudomonadati</taxon>
        <taxon>Myxococcota</taxon>
        <taxon>Polyangia</taxon>
        <taxon>Haliangiales</taxon>
        <taxon>Kofleriaceae</taxon>
        <taxon>Haliangium</taxon>
    </lineage>
</organism>
<proteinExistence type="predicted"/>
<dbReference type="EMBL" id="CP001804">
    <property type="protein sequence ID" value="ACY18745.1"/>
    <property type="molecule type" value="Genomic_DNA"/>
</dbReference>
<dbReference type="InterPro" id="IPR003343">
    <property type="entry name" value="Big_2"/>
</dbReference>
<protein>
    <submittedName>
        <fullName evidence="3">Ig domain protein group 2 domain protein</fullName>
    </submittedName>
</protein>
<gene>
    <name evidence="3" type="ordered locus">Hoch_6274</name>
</gene>
<reference evidence="3 4" key="1">
    <citation type="journal article" date="2010" name="Stand. Genomic Sci.">
        <title>Complete genome sequence of Haliangium ochraceum type strain (SMP-2).</title>
        <authorList>
            <consortium name="US DOE Joint Genome Institute (JGI-PGF)"/>
            <person name="Ivanova N."/>
            <person name="Daum C."/>
            <person name="Lang E."/>
            <person name="Abt B."/>
            <person name="Kopitz M."/>
            <person name="Saunders E."/>
            <person name="Lapidus A."/>
            <person name="Lucas S."/>
            <person name="Glavina Del Rio T."/>
            <person name="Nolan M."/>
            <person name="Tice H."/>
            <person name="Copeland A."/>
            <person name="Cheng J.F."/>
            <person name="Chen F."/>
            <person name="Bruce D."/>
            <person name="Goodwin L."/>
            <person name="Pitluck S."/>
            <person name="Mavromatis K."/>
            <person name="Pati A."/>
            <person name="Mikhailova N."/>
            <person name="Chen A."/>
            <person name="Palaniappan K."/>
            <person name="Land M."/>
            <person name="Hauser L."/>
            <person name="Chang Y.J."/>
            <person name="Jeffries C.D."/>
            <person name="Detter J.C."/>
            <person name="Brettin T."/>
            <person name="Rohde M."/>
            <person name="Goker M."/>
            <person name="Bristow J."/>
            <person name="Markowitz V."/>
            <person name="Eisen J.A."/>
            <person name="Hugenholtz P."/>
            <person name="Kyrpides N.C."/>
            <person name="Klenk H.P."/>
        </authorList>
    </citation>
    <scope>NUCLEOTIDE SEQUENCE [LARGE SCALE GENOMIC DNA]</scope>
    <source>
        <strain evidence="4">DSM 14365 / CIP 107738 / JCM 11303 / AJ 13395 / SMP-2</strain>
    </source>
</reference>
<dbReference type="KEGG" id="hoh:Hoch_6274"/>
<dbReference type="SMART" id="SM00635">
    <property type="entry name" value="BID_2"/>
    <property type="match status" value="2"/>
</dbReference>
<evidence type="ECO:0000313" key="4">
    <source>
        <dbReference type="Proteomes" id="UP000001880"/>
    </source>
</evidence>
<feature type="domain" description="BIG2" evidence="2">
    <location>
        <begin position="111"/>
        <end position="182"/>
    </location>
</feature>
<evidence type="ECO:0000259" key="2">
    <source>
        <dbReference type="SMART" id="SM00635"/>
    </source>
</evidence>
<dbReference type="Gene3D" id="1.10.1130.10">
    <property type="entry name" value="Flavocytochrome C3, Chain A"/>
    <property type="match status" value="1"/>
</dbReference>
<dbReference type="Proteomes" id="UP000001880">
    <property type="component" value="Chromosome"/>
</dbReference>
<dbReference type="eggNOG" id="COG5492">
    <property type="taxonomic scope" value="Bacteria"/>
</dbReference>
<evidence type="ECO:0000256" key="1">
    <source>
        <dbReference type="SAM" id="SignalP"/>
    </source>
</evidence>
<dbReference type="SUPFAM" id="SSF49373">
    <property type="entry name" value="Invasin/intimin cell-adhesion fragments"/>
    <property type="match status" value="2"/>
</dbReference>
<dbReference type="OrthoDB" id="5477228at2"/>
<evidence type="ECO:0000313" key="3">
    <source>
        <dbReference type="EMBL" id="ACY18745.1"/>
    </source>
</evidence>
<dbReference type="HOGENOM" id="CLU_361637_0_0_7"/>
<dbReference type="RefSeq" id="WP_012831337.1">
    <property type="nucleotide sequence ID" value="NC_013440.1"/>
</dbReference>
<feature type="chain" id="PRO_5003010273" evidence="1">
    <location>
        <begin position="30"/>
        <end position="867"/>
    </location>
</feature>
<sequence length="867" mass="91025">MHTAIFARRRASLLTVVSLSLIWTLAACGDDSGGSAMVSVTGGHLVSVGQTRTLSASTVGGTDDGYTWQSDDPAVASVDASGVVTGVAPGEVTLTARGDDTDAAGYHTVVVTQAVVVVSGSTVLEVGASTTLSATTVSGEDDSYTWTSSDPEVASVGADGVVQGNADGVVTLQAQGSLTGATGAQSLTVTSSVPNYQAWRSSGHADSAAEAFRHWDADEPAEVPAECARCHSPSGFRDYLGEDGSEVGSVEAAAPVGRVIGCDACHNSAAEALTSVVFPSGVELAELGPEARCMTCHQGRSSGDTVADEIANAGVGADEISDALHFINIHYYAAGATINAGRVRGGYQYEDELGAVYDWRFRHAPGLETCTGCHDPHSLEVRVQTCAGCHAGVASTEDLKNIRMLASEASDYDGDGDLSEGIYYEVQGLRTVVLDALRTYASDRSLGALCYAADAYPYFFIGGDASGQCSAEEASYGNRFAKWTPRLLKAAYNFQVASKDPGGFAHNGKYIIQLLHDAAQDLALGATTPIDLDALDRNDPGHFNGASEAARHWDEDDEVSASCSRCHGGSEGFRFFVEFGVGRSVEEQDNGLDCATCHEDLSSSYETLAVSSVLYPSGVEASFPNPVSNMCATCHSGREAKSSIDAAIAAGQRRFLNVHYLPAAAVKQGVAATVGYEYEGHSYAGNWDHAPGDACTFCHDPAASRHSFDVRDNFDKCTELCHTTALDPLDIRGNPFFAGALHAEDYDGDGSNTERLVDELVEIQNALLAEMQTAATADGSALCYSGDAYPYFFQDSNGNGACDEAEIGYGNRFSAWTPGLMKAAHNYQIAQKEGGAWVHNFDYIVQLLIDSTEDLGGAGAVSSFVRP</sequence>
<keyword evidence="1" id="KW-0732">Signal</keyword>
<feature type="domain" description="BIG2" evidence="2">
    <location>
        <begin position="34"/>
        <end position="108"/>
    </location>
</feature>
<dbReference type="Gene3D" id="2.60.40.1080">
    <property type="match status" value="2"/>
</dbReference>
<dbReference type="InterPro" id="IPR036280">
    <property type="entry name" value="Multihaem_cyt_sf"/>
</dbReference>
<accession>D0LMQ8</accession>
<dbReference type="AlphaFoldDB" id="D0LMQ8"/>
<dbReference type="Pfam" id="PF02368">
    <property type="entry name" value="Big_2"/>
    <property type="match status" value="2"/>
</dbReference>
<dbReference type="SUPFAM" id="SSF48695">
    <property type="entry name" value="Multiheme cytochromes"/>
    <property type="match status" value="2"/>
</dbReference>
<keyword evidence="4" id="KW-1185">Reference proteome</keyword>
<feature type="signal peptide" evidence="1">
    <location>
        <begin position="1"/>
        <end position="29"/>
    </location>
</feature>